<dbReference type="Proteomes" id="UP000037043">
    <property type="component" value="Unassembled WGS sequence"/>
</dbReference>
<gene>
    <name evidence="1" type="ORF">CLHOM_09530</name>
</gene>
<keyword evidence="2" id="KW-1185">Reference proteome</keyword>
<organism evidence="1 2">
    <name type="scientific">Clostridium homopropionicum DSM 5847</name>
    <dbReference type="NCBI Taxonomy" id="1121318"/>
    <lineage>
        <taxon>Bacteria</taxon>
        <taxon>Bacillati</taxon>
        <taxon>Bacillota</taxon>
        <taxon>Clostridia</taxon>
        <taxon>Eubacteriales</taxon>
        <taxon>Clostridiaceae</taxon>
        <taxon>Clostridium</taxon>
    </lineage>
</organism>
<name>A0A0L6ZCW3_9CLOT</name>
<dbReference type="EMBL" id="LHUR01000012">
    <property type="protein sequence ID" value="KOA20810.1"/>
    <property type="molecule type" value="Genomic_DNA"/>
</dbReference>
<protein>
    <recommendedName>
        <fullName evidence="3">Spore coat protein Z</fullName>
    </recommendedName>
</protein>
<sequence>MNSNIENSSGEDYIARELRAIKETIKRCCCALASKEWKVDCNCKCQGGGRQCLCVANSVCESDDDGVATVTVPANSCITKIYASFVQEMGEAKFALIEGISEGTIFFCHRFVEDSNFGGEFDTTLVQPLCVGDEDVTFTVTAFAPNGDIQDNALVSLTVVYCEDCCTPVD</sequence>
<comment type="caution">
    <text evidence="1">The sequence shown here is derived from an EMBL/GenBank/DDBJ whole genome shotgun (WGS) entry which is preliminary data.</text>
</comment>
<reference evidence="2" key="1">
    <citation type="submission" date="2015-08" db="EMBL/GenBank/DDBJ databases">
        <title>Genome sequence of the strict anaerobe Clostridium homopropionicum LuHBu1 (DSM 5847T).</title>
        <authorList>
            <person name="Poehlein A."/>
            <person name="Beck M."/>
            <person name="Schiel-Bengelsdorf B."/>
            <person name="Bengelsdorf F.R."/>
            <person name="Daniel R."/>
            <person name="Duerre P."/>
        </authorList>
    </citation>
    <scope>NUCLEOTIDE SEQUENCE [LARGE SCALE GENOMIC DNA]</scope>
    <source>
        <strain evidence="2">DSM 5847</strain>
    </source>
</reference>
<evidence type="ECO:0008006" key="3">
    <source>
        <dbReference type="Google" id="ProtNLM"/>
    </source>
</evidence>
<dbReference type="PATRIC" id="fig|1121318.3.peg.957"/>
<dbReference type="STRING" id="36844.SAMN04488501_10344"/>
<dbReference type="RefSeq" id="WP_052220532.1">
    <property type="nucleotide sequence ID" value="NZ_LHUR01000012.1"/>
</dbReference>
<evidence type="ECO:0000313" key="1">
    <source>
        <dbReference type="EMBL" id="KOA20810.1"/>
    </source>
</evidence>
<proteinExistence type="predicted"/>
<dbReference type="AlphaFoldDB" id="A0A0L6ZCW3"/>
<accession>A0A0L6ZCW3</accession>
<evidence type="ECO:0000313" key="2">
    <source>
        <dbReference type="Proteomes" id="UP000037043"/>
    </source>
</evidence>